<sequence>MPSRFVFSTNLMFRNDNATVTTLKSLPNFEIEKLRHLFTVHEELGIDPEKIKKPLLDLIKQNHMFPYYERIKPKLGIIEDDFEIESFKELNAKTLAELDEKIEFAEKNFGSSEIKDSILDKGNYYFKIGDHENTVRVYEQALEKTVGINSKLEIMLTILRAAFFFNDLPLLVKYMEKAKLYPLSFLFYIVNLYIFSDIEKGGDWELRNRLHIYEAVQLMLCRKFKEATELFLESLSTFTATELISLEELVLYSIVLSLITMGRSVINKKVLLSSEVSQVASPGSSLYQLISDYYNCNYKNYMKHLGIYVLDINVLVDVSKLILKDRYLGRHCRYFVRQARLPAYKQFLRPYKSVTLKNMADAFQVSTEFIEEELVSYISGMRLDCKIDKVNGIIENNVGDERNNNYVKTIKQVICLILKILRAIF</sequence>
<dbReference type="EMBL" id="UIVS01000004">
    <property type="protein sequence ID" value="SVP95178.1"/>
    <property type="molecule type" value="Genomic_DNA"/>
</dbReference>
<evidence type="ECO:0000313" key="4">
    <source>
        <dbReference type="EMBL" id="SVP94333.1"/>
    </source>
</evidence>
<dbReference type="InterPro" id="IPR019585">
    <property type="entry name" value="Rpn7/CSN1"/>
</dbReference>
<dbReference type="GO" id="GO:0043161">
    <property type="term" value="P:proteasome-mediated ubiquitin-dependent protein catabolic process"/>
    <property type="evidence" value="ECO:0007669"/>
    <property type="project" value="TreeGrafter"/>
</dbReference>
<dbReference type="SMART" id="SM00088">
    <property type="entry name" value="PINT"/>
    <property type="match status" value="1"/>
</dbReference>
<dbReference type="GO" id="GO:0000502">
    <property type="term" value="C:proteasome complex"/>
    <property type="evidence" value="ECO:0007669"/>
    <property type="project" value="UniProtKB-KW"/>
</dbReference>
<evidence type="ECO:0000259" key="3">
    <source>
        <dbReference type="PROSITE" id="PS50250"/>
    </source>
</evidence>
<gene>
    <name evidence="4" type="ORF">TAT_000333600</name>
    <name evidence="5" type="ORF">TAV_000333400</name>
</gene>
<dbReference type="PANTHER" id="PTHR14145">
    <property type="entry name" value="26S PROTESOME SUBUNIT 6"/>
    <property type="match status" value="1"/>
</dbReference>
<reference evidence="4" key="1">
    <citation type="submission" date="2018-07" db="EMBL/GenBank/DDBJ databases">
        <authorList>
            <person name="Quirk P.G."/>
            <person name="Krulwich T.A."/>
        </authorList>
    </citation>
    <scope>NUCLEOTIDE SEQUENCE</scope>
    <source>
        <strain evidence="4">Anand</strain>
    </source>
</reference>
<dbReference type="Pfam" id="PF10602">
    <property type="entry name" value="RPN7"/>
    <property type="match status" value="2"/>
</dbReference>
<feature type="domain" description="PCI" evidence="3">
    <location>
        <begin position="223"/>
        <end position="401"/>
    </location>
</feature>
<dbReference type="SUPFAM" id="SSF46785">
    <property type="entry name" value="Winged helix' DNA-binding domain"/>
    <property type="match status" value="1"/>
</dbReference>
<evidence type="ECO:0000256" key="1">
    <source>
        <dbReference type="ARBA" id="ARBA00022942"/>
    </source>
</evidence>
<protein>
    <submittedName>
        <fullName evidence="4">26S proteasome regulatory subunit, putative</fullName>
    </submittedName>
</protein>
<organism evidence="4">
    <name type="scientific">Theileria annulata</name>
    <dbReference type="NCBI Taxonomy" id="5874"/>
    <lineage>
        <taxon>Eukaryota</taxon>
        <taxon>Sar</taxon>
        <taxon>Alveolata</taxon>
        <taxon>Apicomplexa</taxon>
        <taxon>Aconoidasida</taxon>
        <taxon>Piroplasmida</taxon>
        <taxon>Theileriidae</taxon>
        <taxon>Theileria</taxon>
    </lineage>
</organism>
<evidence type="ECO:0000313" key="5">
    <source>
        <dbReference type="EMBL" id="SVP95178.1"/>
    </source>
</evidence>
<keyword evidence="1 4" id="KW-0647">Proteasome</keyword>
<dbReference type="PROSITE" id="PS50250">
    <property type="entry name" value="PCI"/>
    <property type="match status" value="1"/>
</dbReference>
<dbReference type="Gene3D" id="1.25.40.570">
    <property type="match status" value="1"/>
</dbReference>
<dbReference type="VEuPathDB" id="PiroplasmaDB:TA08210"/>
<dbReference type="Pfam" id="PF01399">
    <property type="entry name" value="PCI"/>
    <property type="match status" value="1"/>
</dbReference>
<feature type="coiled-coil region" evidence="2">
    <location>
        <begin position="88"/>
        <end position="115"/>
    </location>
</feature>
<proteinExistence type="predicted"/>
<dbReference type="InterPro" id="IPR045135">
    <property type="entry name" value="Rpn7_N"/>
</dbReference>
<evidence type="ECO:0000256" key="2">
    <source>
        <dbReference type="SAM" id="Coils"/>
    </source>
</evidence>
<dbReference type="EMBL" id="UIVT01000004">
    <property type="protein sequence ID" value="SVP94333.1"/>
    <property type="molecule type" value="Genomic_DNA"/>
</dbReference>
<dbReference type="AlphaFoldDB" id="A0A3B0MVK3"/>
<dbReference type="InterPro" id="IPR000717">
    <property type="entry name" value="PCI_dom"/>
</dbReference>
<dbReference type="InterPro" id="IPR036390">
    <property type="entry name" value="WH_DNA-bd_sf"/>
</dbReference>
<dbReference type="FunFam" id="1.25.40.570:FF:000005">
    <property type="entry name" value="26S proteasome regulatory subunit N7"/>
    <property type="match status" value="1"/>
</dbReference>
<name>A0A3B0MVK3_THEAN</name>
<accession>A0A3B0MVK3</accession>
<dbReference type="PANTHER" id="PTHR14145:SF1">
    <property type="entry name" value="26S PROTEASOME NON-ATPASE REGULATORY SUBUNIT 6"/>
    <property type="match status" value="1"/>
</dbReference>
<keyword evidence="2" id="KW-0175">Coiled coil</keyword>